<dbReference type="EMBL" id="KB445551">
    <property type="protein sequence ID" value="EMC99977.1"/>
    <property type="molecule type" value="Genomic_DNA"/>
</dbReference>
<dbReference type="InterPro" id="IPR051694">
    <property type="entry name" value="Immunoregulatory_rcpt-like"/>
</dbReference>
<comment type="subcellular location">
    <subcellularLocation>
        <location evidence="1">Membrane</location>
        <topology evidence="1">Single-pass membrane protein</topology>
    </subcellularLocation>
</comment>
<feature type="transmembrane region" description="Helical" evidence="6">
    <location>
        <begin position="228"/>
        <end position="253"/>
    </location>
</feature>
<evidence type="ECO:0000313" key="9">
    <source>
        <dbReference type="Proteomes" id="UP000011761"/>
    </source>
</evidence>
<evidence type="ECO:0000313" key="8">
    <source>
        <dbReference type="EMBL" id="EMC99977.1"/>
    </source>
</evidence>
<dbReference type="RefSeq" id="XP_007673027.1">
    <property type="nucleotide sequence ID" value="XM_007674837.1"/>
</dbReference>
<evidence type="ECO:0000256" key="4">
    <source>
        <dbReference type="ARBA" id="ARBA00023136"/>
    </source>
</evidence>
<evidence type="ECO:0000256" key="3">
    <source>
        <dbReference type="ARBA" id="ARBA00022989"/>
    </source>
</evidence>
<feature type="region of interest" description="Disordered" evidence="5">
    <location>
        <begin position="272"/>
        <end position="312"/>
    </location>
</feature>
<dbReference type="KEGG" id="bcom:BAUCODRAFT_30404"/>
<dbReference type="GO" id="GO:0071944">
    <property type="term" value="C:cell periphery"/>
    <property type="evidence" value="ECO:0007669"/>
    <property type="project" value="UniProtKB-ARBA"/>
</dbReference>
<dbReference type="Proteomes" id="UP000011761">
    <property type="component" value="Unassembled WGS sequence"/>
</dbReference>
<dbReference type="SMART" id="SM00321">
    <property type="entry name" value="WSC"/>
    <property type="match status" value="1"/>
</dbReference>
<dbReference type="PANTHER" id="PTHR15549">
    <property type="entry name" value="PAIRED IMMUNOGLOBULIN-LIKE TYPE 2 RECEPTOR"/>
    <property type="match status" value="1"/>
</dbReference>
<evidence type="ECO:0000256" key="6">
    <source>
        <dbReference type="SAM" id="Phobius"/>
    </source>
</evidence>
<dbReference type="GO" id="GO:0016020">
    <property type="term" value="C:membrane"/>
    <property type="evidence" value="ECO:0007669"/>
    <property type="project" value="UniProtKB-SubCell"/>
</dbReference>
<feature type="domain" description="WSC" evidence="7">
    <location>
        <begin position="46"/>
        <end position="135"/>
    </location>
</feature>
<dbReference type="Pfam" id="PF01822">
    <property type="entry name" value="WSC"/>
    <property type="match status" value="1"/>
</dbReference>
<evidence type="ECO:0000256" key="5">
    <source>
        <dbReference type="SAM" id="MobiDB-lite"/>
    </source>
</evidence>
<feature type="region of interest" description="Disordered" evidence="5">
    <location>
        <begin position="143"/>
        <end position="181"/>
    </location>
</feature>
<dbReference type="InterPro" id="IPR002889">
    <property type="entry name" value="WSC_carb-bd"/>
</dbReference>
<keyword evidence="3 6" id="KW-1133">Transmembrane helix</keyword>
<reference evidence="8 9" key="1">
    <citation type="journal article" date="2012" name="PLoS Pathog.">
        <title>Diverse lifestyles and strategies of plant pathogenesis encoded in the genomes of eighteen Dothideomycetes fungi.</title>
        <authorList>
            <person name="Ohm R.A."/>
            <person name="Feau N."/>
            <person name="Henrissat B."/>
            <person name="Schoch C.L."/>
            <person name="Horwitz B.A."/>
            <person name="Barry K.W."/>
            <person name="Condon B.J."/>
            <person name="Copeland A.C."/>
            <person name="Dhillon B."/>
            <person name="Glaser F."/>
            <person name="Hesse C.N."/>
            <person name="Kosti I."/>
            <person name="LaButti K."/>
            <person name="Lindquist E.A."/>
            <person name="Lucas S."/>
            <person name="Salamov A.A."/>
            <person name="Bradshaw R.E."/>
            <person name="Ciuffetti L."/>
            <person name="Hamelin R.C."/>
            <person name="Kema G.H.J."/>
            <person name="Lawrence C."/>
            <person name="Scott J.A."/>
            <person name="Spatafora J.W."/>
            <person name="Turgeon B.G."/>
            <person name="de Wit P.J.G.M."/>
            <person name="Zhong S."/>
            <person name="Goodwin S.B."/>
            <person name="Grigoriev I.V."/>
        </authorList>
    </citation>
    <scope>NUCLEOTIDE SEQUENCE [LARGE SCALE GENOMIC DNA]</scope>
    <source>
        <strain evidence="8 9">UAMH 10762</strain>
    </source>
</reference>
<evidence type="ECO:0000256" key="1">
    <source>
        <dbReference type="ARBA" id="ARBA00004167"/>
    </source>
</evidence>
<dbReference type="OMA" id="MTSIGCF"/>
<keyword evidence="4 6" id="KW-0472">Membrane</keyword>
<dbReference type="HOGENOM" id="CLU_024893_0_1_1"/>
<dbReference type="eggNOG" id="KOG4157">
    <property type="taxonomic scope" value="Eukaryota"/>
</dbReference>
<dbReference type="AlphaFoldDB" id="M2LZ68"/>
<evidence type="ECO:0000259" key="7">
    <source>
        <dbReference type="PROSITE" id="PS51212"/>
    </source>
</evidence>
<sequence length="337" mass="34772">MPSTFPNLLSLLGAIASSHAHIHGRSLLLPVAAGPRAELRQRGLSTMTYEGCFSSSSGFTNQGDYMYQTSGYCQPLCVNQNDAVLATNNGSSCWCGNTLPPANSKVDDSQCNVPCNGFDKENCGGANFWSVYLSGISSSVPNIGGSSSSTSSTSSSLSSSSTSTSTSTSAPTTTSTSASATTTSSISASISVVTSEGPGHTVMITVPAAQATYPSSTPTADSKPGTSVAGIAAGVVVGVVIIAALIGGLVFWLRRRKQQAAEHEFKRSTGTVDFLRGGREPKLPQTAHSQTSDARLDPTAGKRNSQGSIADEGDYSRRVLRVANPDNSDRLSVAARL</sequence>
<dbReference type="OrthoDB" id="2019572at2759"/>
<keyword evidence="9" id="KW-1185">Reference proteome</keyword>
<name>M2LZ68_BAUPA</name>
<gene>
    <name evidence="8" type="ORF">BAUCODRAFT_30404</name>
</gene>
<evidence type="ECO:0000256" key="2">
    <source>
        <dbReference type="ARBA" id="ARBA00022692"/>
    </source>
</evidence>
<dbReference type="GeneID" id="19111219"/>
<organism evidence="8 9">
    <name type="scientific">Baudoinia panamericana (strain UAMH 10762)</name>
    <name type="common">Angels' share fungus</name>
    <name type="synonym">Baudoinia compniacensis (strain UAMH 10762)</name>
    <dbReference type="NCBI Taxonomy" id="717646"/>
    <lineage>
        <taxon>Eukaryota</taxon>
        <taxon>Fungi</taxon>
        <taxon>Dikarya</taxon>
        <taxon>Ascomycota</taxon>
        <taxon>Pezizomycotina</taxon>
        <taxon>Dothideomycetes</taxon>
        <taxon>Dothideomycetidae</taxon>
        <taxon>Mycosphaerellales</taxon>
        <taxon>Teratosphaeriaceae</taxon>
        <taxon>Baudoinia</taxon>
    </lineage>
</organism>
<protein>
    <recommendedName>
        <fullName evidence="7">WSC domain-containing protein</fullName>
    </recommendedName>
</protein>
<dbReference type="STRING" id="717646.M2LZ68"/>
<proteinExistence type="predicted"/>
<dbReference type="PANTHER" id="PTHR15549:SF30">
    <property type="entry name" value="MID2 DOMAIN-CONTAINING PROTEIN"/>
    <property type="match status" value="1"/>
</dbReference>
<dbReference type="PROSITE" id="PS51212">
    <property type="entry name" value="WSC"/>
    <property type="match status" value="1"/>
</dbReference>
<accession>M2LZ68</accession>
<keyword evidence="2 6" id="KW-0812">Transmembrane</keyword>